<keyword evidence="4" id="KW-0653">Protein transport</keyword>
<protein>
    <recommendedName>
        <fullName evidence="4">Exocyst complex component SEC5</fullName>
    </recommendedName>
</protein>
<dbReference type="GO" id="GO:0015031">
    <property type="term" value="P:protein transport"/>
    <property type="evidence" value="ECO:0007669"/>
    <property type="project" value="UniProtKB-KW"/>
</dbReference>
<evidence type="ECO:0000256" key="4">
    <source>
        <dbReference type="RuleBase" id="RU365069"/>
    </source>
</evidence>
<dbReference type="AlphaFoldDB" id="A0A383VGE2"/>
<dbReference type="GO" id="GO:0006893">
    <property type="term" value="P:Golgi to plasma membrane transport"/>
    <property type="evidence" value="ECO:0007669"/>
    <property type="project" value="UniProtKB-UniRule"/>
</dbReference>
<evidence type="ECO:0000259" key="6">
    <source>
        <dbReference type="Pfam" id="PF15469"/>
    </source>
</evidence>
<dbReference type="PANTHER" id="PTHR13043">
    <property type="entry name" value="EXOCYST COMPLEX COMPONENT SEC5"/>
    <property type="match status" value="1"/>
</dbReference>
<feature type="region of interest" description="Disordered" evidence="5">
    <location>
        <begin position="433"/>
        <end position="456"/>
    </location>
</feature>
<keyword evidence="3 4" id="KW-0268">Exocytosis</keyword>
<feature type="domain" description="Exocyst complex component EXOC2/Sec5 N-terminal" evidence="6">
    <location>
        <begin position="282"/>
        <end position="664"/>
    </location>
</feature>
<evidence type="ECO:0000313" key="8">
    <source>
        <dbReference type="Proteomes" id="UP000256970"/>
    </source>
</evidence>
<evidence type="ECO:0000256" key="3">
    <source>
        <dbReference type="ARBA" id="ARBA00022483"/>
    </source>
</evidence>
<evidence type="ECO:0000256" key="2">
    <source>
        <dbReference type="ARBA" id="ARBA00022448"/>
    </source>
</evidence>
<proteinExistence type="inferred from homology"/>
<keyword evidence="8" id="KW-1185">Reference proteome</keyword>
<dbReference type="EMBL" id="FNXT01000340">
    <property type="protein sequence ID" value="SZX63734.1"/>
    <property type="molecule type" value="Genomic_DNA"/>
</dbReference>
<keyword evidence="2 4" id="KW-0813">Transport</keyword>
<comment type="function">
    <text evidence="4">Component of the exocyst complex involved in the docking of exocytic vesicles with fusion sites on the plasma membrane.</text>
</comment>
<gene>
    <name evidence="7" type="ORF">BQ4739_LOCUS4282</name>
</gene>
<dbReference type="STRING" id="3088.A0A383VGE2"/>
<dbReference type="InterPro" id="IPR039481">
    <property type="entry name" value="EXOC2/Sec5_N_dom"/>
</dbReference>
<dbReference type="Pfam" id="PF15469">
    <property type="entry name" value="Sec5"/>
    <property type="match status" value="1"/>
</dbReference>
<name>A0A383VGE2_TETOB</name>
<sequence>MLQIGLPAAQGQDPLALLLAAREARFAAAMQAVAADYERAVGRLRSAMAAAAADEKLQDPAATSEAQLLKWRGSWDGSSSSSSVMQPGLPAAAAVGGSSAVFARSIAGYRGSSAAAAAGSGAAGSDLLGSIIGAAGISDLGLGLRSFAGGVLGGGLPGSKHLSEVAPLSGLQPPAPRSRLVQDTRCTAGELLYLKNLQRHSEVLLECLPGLWQAAGTSKLQLPLNLPASAAAKLQQTLAGAAGILQRLVSSYCKEVGALAAALAGVGPLREALLAAAEELAYTIQQLEAQEAPRPALEAVQGLLGQLVASGVQQLAGHLHGVPAWLIAREGWQLSVTHSGSQPITMMPEQLQEEVTVAMQYYQQLLGCSTGSSTGSLSSSTSAARGITADVTTKPIRDAYFTCLEDTIKTCKAAAEELRPAAAGAAAAAAAKDGSSRAAGSSPTKGSGRESSPMRRPGLSAAAAAAVLGQDILFDGSECDTAAAAAGAAAGDAAAAAAAAAGLSFALGLPGSVLGAVLSDDVRLLLMSSNLSFMRERLVGSLTQRFLLVLTGEVAAEVERCSRYVVKLAGRLDSTIQAVHRVYLERKRRSIDRLLGSYIKPDGQPVGVPPDLREVSPHAQQLVQLVAGIQSETFTYARLFMQHLLHAALEHLGSALSSAFASLPNAGAAAAGGSGATAGAAAAGCPVEALGQYFMDLVYLDAVLSKAGPQSLSVDMAAAYQLLSARMCAGAGGSAAAGSRAAAAAAETMLARSLLAIKDPQELNKKLQVTCRKALKDVLERSAFSVRCLLGPAAAAGAGAAATGGGRAS</sequence>
<comment type="subunit">
    <text evidence="4">Component of the exocyst complex.</text>
</comment>
<organism evidence="7 8">
    <name type="scientific">Tetradesmus obliquus</name>
    <name type="common">Green alga</name>
    <name type="synonym">Acutodesmus obliquus</name>
    <dbReference type="NCBI Taxonomy" id="3088"/>
    <lineage>
        <taxon>Eukaryota</taxon>
        <taxon>Viridiplantae</taxon>
        <taxon>Chlorophyta</taxon>
        <taxon>core chlorophytes</taxon>
        <taxon>Chlorophyceae</taxon>
        <taxon>CS clade</taxon>
        <taxon>Sphaeropleales</taxon>
        <taxon>Scenedesmaceae</taxon>
        <taxon>Tetradesmus</taxon>
    </lineage>
</organism>
<dbReference type="PANTHER" id="PTHR13043:SF1">
    <property type="entry name" value="EXOCYST COMPLEX COMPONENT 2"/>
    <property type="match status" value="1"/>
</dbReference>
<comment type="similarity">
    <text evidence="1 4">Belongs to the SEC5 family.</text>
</comment>
<reference evidence="7 8" key="1">
    <citation type="submission" date="2016-10" db="EMBL/GenBank/DDBJ databases">
        <authorList>
            <person name="Cai Z."/>
        </authorList>
    </citation>
    <scope>NUCLEOTIDE SEQUENCE [LARGE SCALE GENOMIC DNA]</scope>
</reference>
<dbReference type="GO" id="GO:0000145">
    <property type="term" value="C:exocyst"/>
    <property type="evidence" value="ECO:0007669"/>
    <property type="project" value="UniProtKB-UniRule"/>
</dbReference>
<evidence type="ECO:0000256" key="5">
    <source>
        <dbReference type="SAM" id="MobiDB-lite"/>
    </source>
</evidence>
<dbReference type="GO" id="GO:0006887">
    <property type="term" value="P:exocytosis"/>
    <property type="evidence" value="ECO:0007669"/>
    <property type="project" value="UniProtKB-KW"/>
</dbReference>
<accession>A0A383VGE2</accession>
<dbReference type="InterPro" id="IPR029175">
    <property type="entry name" value="EXOC2/Sec5"/>
</dbReference>
<dbReference type="Proteomes" id="UP000256970">
    <property type="component" value="Unassembled WGS sequence"/>
</dbReference>
<evidence type="ECO:0000256" key="1">
    <source>
        <dbReference type="ARBA" id="ARBA00010578"/>
    </source>
</evidence>
<evidence type="ECO:0000313" key="7">
    <source>
        <dbReference type="EMBL" id="SZX63734.1"/>
    </source>
</evidence>